<dbReference type="SUPFAM" id="SSF55729">
    <property type="entry name" value="Acyl-CoA N-acyltransferases (Nat)"/>
    <property type="match status" value="1"/>
</dbReference>
<dbReference type="AlphaFoldDB" id="A0A1I1V7U7"/>
<proteinExistence type="predicted"/>
<keyword evidence="3" id="KW-1185">Reference proteome</keyword>
<keyword evidence="2" id="KW-0808">Transferase</keyword>
<accession>A0A1I1V7U7</accession>
<dbReference type="Pfam" id="PF13508">
    <property type="entry name" value="Acetyltransf_7"/>
    <property type="match status" value="1"/>
</dbReference>
<dbReference type="STRING" id="1045775.SAMN05216378_1434"/>
<sequence length="260" mass="28497">MTAEKIKQNMINIMGQMSNNSPRIDLERTQQVIRNESDISHPLYNRVIAYEGMLSGNALDDIGRVADYYRARSVPFTWLTWSQDDNVADLTQALEAIGLKKVDDMSGMSMSLTDWTYDAPAIPGLVIEPIRTPSEMNWFKDIVLPVFDLKEVAGDVFVQVCEAAAFCENALFRHYVGFMDGEPAAAVTAFHDGETIGIYNVATLEAYRRRGLGSALTAHAVLEGQAAGGQLAVLQSSNMGKGVYQSIGFSDNIVIGVYLG</sequence>
<evidence type="ECO:0000313" key="2">
    <source>
        <dbReference type="EMBL" id="SFD78974.1"/>
    </source>
</evidence>
<dbReference type="InterPro" id="IPR016181">
    <property type="entry name" value="Acyl_CoA_acyltransferase"/>
</dbReference>
<dbReference type="InterPro" id="IPR000182">
    <property type="entry name" value="GNAT_dom"/>
</dbReference>
<dbReference type="GO" id="GO:0016747">
    <property type="term" value="F:acyltransferase activity, transferring groups other than amino-acyl groups"/>
    <property type="evidence" value="ECO:0007669"/>
    <property type="project" value="InterPro"/>
</dbReference>
<dbReference type="Gene3D" id="3.40.630.30">
    <property type="match status" value="1"/>
</dbReference>
<dbReference type="EMBL" id="FOMT01000001">
    <property type="protein sequence ID" value="SFD78974.1"/>
    <property type="molecule type" value="Genomic_DNA"/>
</dbReference>
<protein>
    <submittedName>
        <fullName evidence="2">Acetyltransferase (GNAT) domain-containing protein</fullName>
    </submittedName>
</protein>
<feature type="domain" description="N-acetyltransferase" evidence="1">
    <location>
        <begin position="125"/>
        <end position="260"/>
    </location>
</feature>
<dbReference type="Proteomes" id="UP000198855">
    <property type="component" value="Unassembled WGS sequence"/>
</dbReference>
<name>A0A1I1V7U7_9BACL</name>
<evidence type="ECO:0000259" key="1">
    <source>
        <dbReference type="PROSITE" id="PS51186"/>
    </source>
</evidence>
<dbReference type="PROSITE" id="PS51186">
    <property type="entry name" value="GNAT"/>
    <property type="match status" value="1"/>
</dbReference>
<reference evidence="3" key="1">
    <citation type="submission" date="2016-10" db="EMBL/GenBank/DDBJ databases">
        <authorList>
            <person name="Varghese N."/>
            <person name="Submissions S."/>
        </authorList>
    </citation>
    <scope>NUCLEOTIDE SEQUENCE [LARGE SCALE GENOMIC DNA]</scope>
    <source>
        <strain evidence="3">CGMCC 1.10784</strain>
    </source>
</reference>
<dbReference type="RefSeq" id="WP_091182701.1">
    <property type="nucleotide sequence ID" value="NZ_FOMT01000001.1"/>
</dbReference>
<organism evidence="2 3">
    <name type="scientific">Paenibacillus catalpae</name>
    <dbReference type="NCBI Taxonomy" id="1045775"/>
    <lineage>
        <taxon>Bacteria</taxon>
        <taxon>Bacillati</taxon>
        <taxon>Bacillota</taxon>
        <taxon>Bacilli</taxon>
        <taxon>Bacillales</taxon>
        <taxon>Paenibacillaceae</taxon>
        <taxon>Paenibacillus</taxon>
    </lineage>
</organism>
<dbReference type="OrthoDB" id="2895575at2"/>
<gene>
    <name evidence="2" type="ORF">SAMN05216378_1434</name>
</gene>
<dbReference type="CDD" id="cd04301">
    <property type="entry name" value="NAT_SF"/>
    <property type="match status" value="1"/>
</dbReference>
<evidence type="ECO:0000313" key="3">
    <source>
        <dbReference type="Proteomes" id="UP000198855"/>
    </source>
</evidence>